<reference evidence="2" key="1">
    <citation type="submission" date="2021-01" db="UniProtKB">
        <authorList>
            <consortium name="EnsemblMetazoa"/>
        </authorList>
    </citation>
    <scope>IDENTIFICATION</scope>
</reference>
<protein>
    <recommendedName>
        <fullName evidence="4">Apple domain-containing protein</fullName>
    </recommendedName>
</protein>
<proteinExistence type="predicted"/>
<accession>A0A7M5XMA5</accession>
<dbReference type="Proteomes" id="UP000594262">
    <property type="component" value="Unplaced"/>
</dbReference>
<organism evidence="2 3">
    <name type="scientific">Clytia hemisphaerica</name>
    <dbReference type="NCBI Taxonomy" id="252671"/>
    <lineage>
        <taxon>Eukaryota</taxon>
        <taxon>Metazoa</taxon>
        <taxon>Cnidaria</taxon>
        <taxon>Hydrozoa</taxon>
        <taxon>Hydroidolina</taxon>
        <taxon>Leptothecata</taxon>
        <taxon>Obeliida</taxon>
        <taxon>Clytiidae</taxon>
        <taxon>Clytia</taxon>
    </lineage>
</organism>
<evidence type="ECO:0000313" key="2">
    <source>
        <dbReference type="EnsemblMetazoa" id="CLYHEMP024558.1"/>
    </source>
</evidence>
<sequence length="111" mass="13231">MLSSEKFLLLATTLLALSDVIWTRPTLEFILIGRNMRSNYIEYQRKTVKHIEECFMSCQHDDYCNSVIIKPKTVSLDYFGFKECQFYDRYFKEEDLIEDGSIVNEIYVVNY</sequence>
<evidence type="ECO:0000313" key="3">
    <source>
        <dbReference type="Proteomes" id="UP000594262"/>
    </source>
</evidence>
<dbReference type="EnsemblMetazoa" id="CLYHEMT024558.1">
    <property type="protein sequence ID" value="CLYHEMP024558.1"/>
    <property type="gene ID" value="CLYHEMG024558"/>
</dbReference>
<feature type="signal peptide" evidence="1">
    <location>
        <begin position="1"/>
        <end position="23"/>
    </location>
</feature>
<evidence type="ECO:0008006" key="4">
    <source>
        <dbReference type="Google" id="ProtNLM"/>
    </source>
</evidence>
<keyword evidence="3" id="KW-1185">Reference proteome</keyword>
<keyword evidence="1" id="KW-0732">Signal</keyword>
<name>A0A7M5XMA5_9CNID</name>
<dbReference type="AlphaFoldDB" id="A0A7M5XMA5"/>
<feature type="chain" id="PRO_5029661356" description="Apple domain-containing protein" evidence="1">
    <location>
        <begin position="24"/>
        <end position="111"/>
    </location>
</feature>
<evidence type="ECO:0000256" key="1">
    <source>
        <dbReference type="SAM" id="SignalP"/>
    </source>
</evidence>